<comment type="caution">
    <text evidence="2">The sequence shown here is derived from an EMBL/GenBank/DDBJ whole genome shotgun (WGS) entry which is preliminary data.</text>
</comment>
<feature type="region of interest" description="Disordered" evidence="1">
    <location>
        <begin position="21"/>
        <end position="70"/>
    </location>
</feature>
<evidence type="ECO:0000256" key="1">
    <source>
        <dbReference type="SAM" id="MobiDB-lite"/>
    </source>
</evidence>
<protein>
    <submittedName>
        <fullName evidence="2">Uncharacterized protein</fullName>
    </submittedName>
</protein>
<dbReference type="EMBL" id="SPHZ02000002">
    <property type="protein sequence ID" value="KAF0928478.1"/>
    <property type="molecule type" value="Genomic_DNA"/>
</dbReference>
<reference evidence="2 3" key="1">
    <citation type="submission" date="2019-11" db="EMBL/GenBank/DDBJ databases">
        <title>Whole genome sequence of Oryza granulata.</title>
        <authorList>
            <person name="Li W."/>
        </authorList>
    </citation>
    <scope>NUCLEOTIDE SEQUENCE [LARGE SCALE GENOMIC DNA]</scope>
    <source>
        <strain evidence="3">cv. Menghai</strain>
        <tissue evidence="2">Leaf</tissue>
    </source>
</reference>
<proteinExistence type="predicted"/>
<dbReference type="Proteomes" id="UP000479710">
    <property type="component" value="Unassembled WGS sequence"/>
</dbReference>
<evidence type="ECO:0000313" key="3">
    <source>
        <dbReference type="Proteomes" id="UP000479710"/>
    </source>
</evidence>
<gene>
    <name evidence="2" type="ORF">E2562_004120</name>
</gene>
<name>A0A6G1EV01_9ORYZ</name>
<organism evidence="2 3">
    <name type="scientific">Oryza meyeriana var. granulata</name>
    <dbReference type="NCBI Taxonomy" id="110450"/>
    <lineage>
        <taxon>Eukaryota</taxon>
        <taxon>Viridiplantae</taxon>
        <taxon>Streptophyta</taxon>
        <taxon>Embryophyta</taxon>
        <taxon>Tracheophyta</taxon>
        <taxon>Spermatophyta</taxon>
        <taxon>Magnoliopsida</taxon>
        <taxon>Liliopsida</taxon>
        <taxon>Poales</taxon>
        <taxon>Poaceae</taxon>
        <taxon>BOP clade</taxon>
        <taxon>Oryzoideae</taxon>
        <taxon>Oryzeae</taxon>
        <taxon>Oryzinae</taxon>
        <taxon>Oryza</taxon>
        <taxon>Oryza meyeriana</taxon>
    </lineage>
</organism>
<keyword evidence="3" id="KW-1185">Reference proteome</keyword>
<sequence length="70" mass="7311">MAMGLAMVTELLGPQVPVLQEVSSTPGTRGGQGSTLGAQVPQSHTNHGHPRCHPGSPRCNAWRTMPRLAG</sequence>
<accession>A0A6G1EV01</accession>
<evidence type="ECO:0000313" key="2">
    <source>
        <dbReference type="EMBL" id="KAF0928478.1"/>
    </source>
</evidence>
<feature type="compositionally biased region" description="Polar residues" evidence="1">
    <location>
        <begin position="35"/>
        <end position="45"/>
    </location>
</feature>
<dbReference type="AlphaFoldDB" id="A0A6G1EV01"/>